<evidence type="ECO:0000313" key="2">
    <source>
        <dbReference type="Proteomes" id="UP000196560"/>
    </source>
</evidence>
<sequence length="238" mass="25924">MPLYYGYGYGYGAMFDPLYLVVVIVSLVLGLAAQAYINRAYRTWSKVSSDGCSGEDVARRMLEANGCGAVGIRRVNGHLTDHYDPRDNNLYLSSENMLGGSVASVAVACHEAGHAVQRARGFSMFKMRQALVPVVNFTQSIWMIVLLLGIFMNMAGLTTIAIALFAFSVVFQLVTLPVEFDASRRAVAYIQESGMSAQQVEGARKVLTAAALTYVAAALTSILQLLYLLARTQRSQND</sequence>
<dbReference type="AlphaFoldDB" id="A0A1Y3U4K3"/>
<name>A0A1Y3U4K3_9ACTN</name>
<accession>A0A1Y3U4K3</accession>
<gene>
    <name evidence="1" type="ORF">B5G21_03235</name>
</gene>
<dbReference type="STRING" id="1118060.GCA_000311845_01244"/>
<dbReference type="Proteomes" id="UP000196560">
    <property type="component" value="Unassembled WGS sequence"/>
</dbReference>
<dbReference type="InterPro" id="IPR007395">
    <property type="entry name" value="Zn_peptidase_2"/>
</dbReference>
<reference evidence="2" key="1">
    <citation type="submission" date="2017-04" db="EMBL/GenBank/DDBJ databases">
        <title>Function of individual gut microbiota members based on whole genome sequencing of pure cultures obtained from chicken caecum.</title>
        <authorList>
            <person name="Medvecky M."/>
            <person name="Cejkova D."/>
            <person name="Polansky O."/>
            <person name="Karasova D."/>
            <person name="Kubasova T."/>
            <person name="Cizek A."/>
            <person name="Rychlik I."/>
        </authorList>
    </citation>
    <scope>NUCLEOTIDE SEQUENCE [LARGE SCALE GENOMIC DNA]</scope>
    <source>
        <strain evidence="2">An70</strain>
    </source>
</reference>
<dbReference type="EMBL" id="NFHO01000003">
    <property type="protein sequence ID" value="OUN43714.1"/>
    <property type="molecule type" value="Genomic_DNA"/>
</dbReference>
<dbReference type="Pfam" id="PF04298">
    <property type="entry name" value="Zn_peptidase_2"/>
    <property type="match status" value="1"/>
</dbReference>
<dbReference type="PANTHER" id="PTHR36434">
    <property type="entry name" value="MEMBRANE PROTEASE YUGP-RELATED"/>
    <property type="match status" value="1"/>
</dbReference>
<organism evidence="1 2">
    <name type="scientific">Enorma massiliensis</name>
    <dbReference type="NCBI Taxonomy" id="1472761"/>
    <lineage>
        <taxon>Bacteria</taxon>
        <taxon>Bacillati</taxon>
        <taxon>Actinomycetota</taxon>
        <taxon>Coriobacteriia</taxon>
        <taxon>Coriobacteriales</taxon>
        <taxon>Coriobacteriaceae</taxon>
        <taxon>Enorma</taxon>
    </lineage>
</organism>
<comment type="caution">
    <text evidence="1">The sequence shown here is derived from an EMBL/GenBank/DDBJ whole genome shotgun (WGS) entry which is preliminary data.</text>
</comment>
<dbReference type="PANTHER" id="PTHR36434:SF1">
    <property type="entry name" value="MEMBRANE PROTEASE YUGP-RELATED"/>
    <property type="match status" value="1"/>
</dbReference>
<dbReference type="RefSeq" id="WP_019128541.1">
    <property type="nucleotide sequence ID" value="NZ_CALUIC010000001.1"/>
</dbReference>
<proteinExistence type="predicted"/>
<protein>
    <submittedName>
        <fullName evidence="1">Peptidase</fullName>
    </submittedName>
</protein>
<keyword evidence="2" id="KW-1185">Reference proteome</keyword>
<evidence type="ECO:0000313" key="1">
    <source>
        <dbReference type="EMBL" id="OUN43714.1"/>
    </source>
</evidence>
<dbReference type="GeneID" id="98653475"/>
<dbReference type="eggNOG" id="COG2738">
    <property type="taxonomic scope" value="Bacteria"/>
</dbReference>